<dbReference type="Proteomes" id="UP000031390">
    <property type="component" value="Unassembled WGS sequence"/>
</dbReference>
<reference evidence="3 5" key="2">
    <citation type="submission" date="2022-03" db="EMBL/GenBank/DDBJ databases">
        <title>Genome sequencing of Morococcus cerebrosus.</title>
        <authorList>
            <person name="Baek M.-G."/>
            <person name="Yi H."/>
        </authorList>
    </citation>
    <scope>NUCLEOTIDE SEQUENCE [LARGE SCALE GENOMIC DNA]</scope>
    <source>
        <strain evidence="3 5">CIP 81.93</strain>
    </source>
</reference>
<dbReference type="RefSeq" id="WP_052242829.1">
    <property type="nucleotide sequence ID" value="NZ_CP094242.1"/>
</dbReference>
<evidence type="ECO:0000256" key="1">
    <source>
        <dbReference type="SAM" id="SignalP"/>
    </source>
</evidence>
<organism evidence="2 4">
    <name type="scientific">Morococcus cerebrosus</name>
    <dbReference type="NCBI Taxonomy" id="1056807"/>
    <lineage>
        <taxon>Bacteria</taxon>
        <taxon>Pseudomonadati</taxon>
        <taxon>Pseudomonadota</taxon>
        <taxon>Betaproteobacteria</taxon>
        <taxon>Neisseriales</taxon>
        <taxon>Neisseriaceae</taxon>
        <taxon>Morococcus</taxon>
    </lineage>
</organism>
<evidence type="ECO:0000313" key="4">
    <source>
        <dbReference type="Proteomes" id="UP000031390"/>
    </source>
</evidence>
<dbReference type="PROSITE" id="PS51257">
    <property type="entry name" value="PROKAR_LIPOPROTEIN"/>
    <property type="match status" value="1"/>
</dbReference>
<proteinExistence type="predicted"/>
<evidence type="ECO:0000313" key="2">
    <source>
        <dbReference type="EMBL" id="KIC06775.1"/>
    </source>
</evidence>
<protein>
    <recommendedName>
        <fullName evidence="6">Lysozyme inhibitor LprI N-terminal domain-containing protein</fullName>
    </recommendedName>
</protein>
<evidence type="ECO:0000313" key="5">
    <source>
        <dbReference type="Proteomes" id="UP000829504"/>
    </source>
</evidence>
<evidence type="ECO:0000313" key="3">
    <source>
        <dbReference type="EMBL" id="UNV86732.1"/>
    </source>
</evidence>
<keyword evidence="1" id="KW-0732">Signal</keyword>
<dbReference type="AlphaFoldDB" id="A0A0C1GJZ1"/>
<evidence type="ECO:0008006" key="6">
    <source>
        <dbReference type="Google" id="ProtNLM"/>
    </source>
</evidence>
<gene>
    <name evidence="2" type="ORF">MCC93_18290</name>
    <name evidence="3" type="ORF">MON37_08620</name>
</gene>
<accession>A0A0C1GJZ1</accession>
<dbReference type="EMBL" id="CP094242">
    <property type="protein sequence ID" value="UNV86732.1"/>
    <property type="molecule type" value="Genomic_DNA"/>
</dbReference>
<reference evidence="2 4" key="1">
    <citation type="submission" date="2014-12" db="EMBL/GenBank/DDBJ databases">
        <title>Genome sequence of Morococcus cerebrosus.</title>
        <authorList>
            <person name="Shin S.-K."/>
            <person name="Yi H."/>
        </authorList>
    </citation>
    <scope>NUCLEOTIDE SEQUENCE [LARGE SCALE GENOMIC DNA]</scope>
    <source>
        <strain evidence="2 4">CIP 81.93</strain>
    </source>
</reference>
<keyword evidence="5" id="KW-1185">Reference proteome</keyword>
<feature type="signal peptide" evidence="1">
    <location>
        <begin position="1"/>
        <end position="24"/>
    </location>
</feature>
<sequence>MSKHKIRYILPLLAIMTSAACVGASEPSEKAVPKVTRQKQDNKDICPQSMMKDIDGQGYECVDIFSMRLEEQLNKKYENLLHRIDSKDPKLNGVSKEYFLTIRKIWESYTEMLCSDPSVTTKVRPLAGRYIRICRFEQNLNHLKALERFENSL</sequence>
<dbReference type="Proteomes" id="UP000829504">
    <property type="component" value="Chromosome"/>
</dbReference>
<name>A0A0C1GJZ1_9NEIS</name>
<dbReference type="PATRIC" id="fig|1056807.3.peg.1756"/>
<feature type="chain" id="PRO_5002132691" description="Lysozyme inhibitor LprI N-terminal domain-containing protein" evidence="1">
    <location>
        <begin position="25"/>
        <end position="153"/>
    </location>
</feature>
<dbReference type="EMBL" id="JUFZ01000086">
    <property type="protein sequence ID" value="KIC06775.1"/>
    <property type="molecule type" value="Genomic_DNA"/>
</dbReference>